<proteinExistence type="predicted"/>
<protein>
    <submittedName>
        <fullName evidence="1">Uncharacterized protein</fullName>
    </submittedName>
</protein>
<dbReference type="HOGENOM" id="CLU_2095161_0_0_11"/>
<evidence type="ECO:0000313" key="2">
    <source>
        <dbReference type="Proteomes" id="UP000005777"/>
    </source>
</evidence>
<name>W5IIY1_SCAIO</name>
<evidence type="ECO:0000313" key="1">
    <source>
        <dbReference type="EMBL" id="EFG26790.1"/>
    </source>
</evidence>
<accession>W5IIY1</accession>
<dbReference type="AlphaFoldDB" id="W5IIY1"/>
<reference evidence="1 2" key="1">
    <citation type="submission" date="2012-01" db="EMBL/GenBank/DDBJ databases">
        <title>The Genome Sequence of Scardovia inopinata F0304.</title>
        <authorList>
            <consortium name="The Broad Institute Genome Sequencing Platform"/>
            <person name="Earl A."/>
            <person name="Ward D."/>
            <person name="Feldgarden M."/>
            <person name="Gevers D."/>
            <person name="Izard J."/>
            <person name="Baranova O.V."/>
            <person name="Blanton J.M."/>
            <person name="Tanner A.C."/>
            <person name="Dewhirst F.E."/>
            <person name="Young S.K."/>
            <person name="Zeng Q."/>
            <person name="Gargeya S."/>
            <person name="Fitzgerald M."/>
            <person name="Haas B."/>
            <person name="Abouelleil A."/>
            <person name="Alvarado L."/>
            <person name="Arachchi H.M."/>
            <person name="Berlin A."/>
            <person name="Chapman S.B."/>
            <person name="Gearin G."/>
            <person name="Goldberg J."/>
            <person name="Griggs A."/>
            <person name="Gujja S."/>
            <person name="Hansen M."/>
            <person name="Heiman D."/>
            <person name="Howarth C."/>
            <person name="Larimer J."/>
            <person name="Lui A."/>
            <person name="MacDonald P.J."/>
            <person name="McCowen C."/>
            <person name="Montmayeur A."/>
            <person name="Murphy C."/>
            <person name="Neiman D."/>
            <person name="Pearson M."/>
            <person name="Priest M."/>
            <person name="Roberts A."/>
            <person name="Saif S."/>
            <person name="Shea T."/>
            <person name="Sisk P."/>
            <person name="Stolte C."/>
            <person name="Sykes S."/>
            <person name="Wortman J."/>
            <person name="Nusbaum C."/>
            <person name="Birren B."/>
        </authorList>
    </citation>
    <scope>NUCLEOTIDE SEQUENCE [LARGE SCALE GENOMIC DNA]</scope>
    <source>
        <strain evidence="1 2">F0304</strain>
    </source>
</reference>
<organism evidence="1 2">
    <name type="scientific">Scardovia inopinata F0304</name>
    <dbReference type="NCBI Taxonomy" id="641146"/>
    <lineage>
        <taxon>Bacteria</taxon>
        <taxon>Bacillati</taxon>
        <taxon>Actinomycetota</taxon>
        <taxon>Actinomycetes</taxon>
        <taxon>Bifidobacteriales</taxon>
        <taxon>Bifidobacteriaceae</taxon>
        <taxon>Scardovia</taxon>
    </lineage>
</organism>
<gene>
    <name evidence="1" type="ORF">HMPREF9020_00418</name>
</gene>
<dbReference type="Proteomes" id="UP000005777">
    <property type="component" value="Unassembled WGS sequence"/>
</dbReference>
<dbReference type="EMBL" id="ADCX01000002">
    <property type="protein sequence ID" value="EFG26790.1"/>
    <property type="molecule type" value="Genomic_DNA"/>
</dbReference>
<sequence>MGENSSNEKAVKGQKERIEAYAERLAGHTPILSEKEYQRFIMERLKKNNGYVIRKAVNYDRLFAVDREMLFKFLNDTQLDEMTTLRKIYKDDLEDTIISLINTEETQRLAAACSMY</sequence>
<dbReference type="RefSeq" id="WP_006292773.1">
    <property type="nucleotide sequence ID" value="NZ_GG770225.1"/>
</dbReference>
<dbReference type="eggNOG" id="COG0610">
    <property type="taxonomic scope" value="Bacteria"/>
</dbReference>
<comment type="caution">
    <text evidence="1">The sequence shown here is derived from an EMBL/GenBank/DDBJ whole genome shotgun (WGS) entry which is preliminary data.</text>
</comment>
<keyword evidence="2" id="KW-1185">Reference proteome</keyword>